<name>A0A023W6A8_9CAUD</name>
<gene>
    <name evidence="1" type="primary">58</name>
    <name evidence="1" type="ORF">PBI_PHANTASTIC_58</name>
</gene>
<dbReference type="OrthoDB" id="40673at10239"/>
<dbReference type="Proteomes" id="UP000024443">
    <property type="component" value="Segment"/>
</dbReference>
<sequence>MTLPKNLTSHSDDIDWDAVHDYVYEGDDDNE</sequence>
<protein>
    <submittedName>
        <fullName evidence="1">Uncharacterized protein</fullName>
    </submittedName>
</protein>
<organism evidence="1 2">
    <name type="scientific">Mycobacterium phage Phantastic</name>
    <dbReference type="NCBI Taxonomy" id="1486426"/>
    <lineage>
        <taxon>Viruses</taxon>
        <taxon>Duplodnaviria</taxon>
        <taxon>Heunggongvirae</taxon>
        <taxon>Uroviricota</taxon>
        <taxon>Caudoviricetes</taxon>
        <taxon>Veracruzvirus</taxon>
        <taxon>Veracruzvirus phantastic</taxon>
    </lineage>
</organism>
<evidence type="ECO:0000313" key="1">
    <source>
        <dbReference type="EMBL" id="AHY27121.1"/>
    </source>
</evidence>
<dbReference type="EMBL" id="KJ510415">
    <property type="protein sequence ID" value="AHY27121.1"/>
    <property type="molecule type" value="Genomic_DNA"/>
</dbReference>
<accession>A0A023W6A8</accession>
<dbReference type="KEGG" id="vg:19488247"/>
<dbReference type="RefSeq" id="YP_009032543.1">
    <property type="nucleotide sequence ID" value="NC_024148.1"/>
</dbReference>
<proteinExistence type="predicted"/>
<dbReference type="GeneID" id="19488247"/>
<evidence type="ECO:0000313" key="2">
    <source>
        <dbReference type="Proteomes" id="UP000024443"/>
    </source>
</evidence>
<reference evidence="1 2" key="1">
    <citation type="submission" date="2014-02" db="EMBL/GenBank/DDBJ databases">
        <authorList>
            <person name="Meadows H.N."/>
            <person name="Fisher J.N.B."/>
            <person name="Gardner A.V."/>
            <person name="Merrill B.D."/>
            <person name="Hartmann K.A."/>
            <person name="Bailey M.E."/>
            <person name="Beckstead A.P."/>
            <person name="Deus L.M."/>
            <person name="Earl A.S."/>
            <person name="Easter R.A."/>
            <person name="Gibby P.D."/>
            <person name="Graves K.A."/>
            <person name="Ayer P.A."/>
            <person name="Heiner M.E."/>
            <person name="Herring J.A."/>
            <person name="Jaen A.D."/>
            <person name="Liu J.E."/>
            <person name="Manci A.M."/>
            <person name="Nielsen D.A."/>
            <person name="Paz H.C."/>
            <person name="Sabin N.R."/>
            <person name="Solomon M.B."/>
            <person name="Sutter R.A."/>
            <person name="Wake B.N."/>
            <person name="Willyerd H.J."/>
            <person name="Zimmerman L.J."/>
            <person name="Breakwell D.P."/>
            <person name="Burnett S.H."/>
            <person name="Grose J.H."/>
            <person name="Bradley K.W."/>
            <person name="Clarke D.Q."/>
            <person name="Lewis M.F."/>
            <person name="Barker L.P."/>
            <person name="Bailey C."/>
            <person name="Asai D.J."/>
            <person name="Garber M.L."/>
            <person name="Bowman C.A."/>
            <person name="Russell D.A."/>
            <person name="Pope W.H."/>
            <person name="Jacobs-Sera D."/>
            <person name="Hendrix R.W."/>
            <person name="Hatfull G.F."/>
        </authorList>
    </citation>
    <scope>NUCLEOTIDE SEQUENCE [LARGE SCALE GENOMIC DNA]</scope>
</reference>
<keyword evidence="2" id="KW-1185">Reference proteome</keyword>